<organism evidence="3 4">
    <name type="scientific">Phytoactinopolyspora halotolerans</name>
    <dbReference type="NCBI Taxonomy" id="1981512"/>
    <lineage>
        <taxon>Bacteria</taxon>
        <taxon>Bacillati</taxon>
        <taxon>Actinomycetota</taxon>
        <taxon>Actinomycetes</taxon>
        <taxon>Jiangellales</taxon>
        <taxon>Jiangellaceae</taxon>
        <taxon>Phytoactinopolyspora</taxon>
    </lineage>
</organism>
<accession>A0A6L9S483</accession>
<dbReference type="InterPro" id="IPR012334">
    <property type="entry name" value="Pectin_lyas_fold"/>
</dbReference>
<name>A0A6L9S483_9ACTN</name>
<dbReference type="InterPro" id="IPR011050">
    <property type="entry name" value="Pectin_lyase_fold/virulence"/>
</dbReference>
<evidence type="ECO:0000259" key="2">
    <source>
        <dbReference type="Pfam" id="PF13229"/>
    </source>
</evidence>
<feature type="region of interest" description="Disordered" evidence="1">
    <location>
        <begin position="34"/>
        <end position="95"/>
    </location>
</feature>
<dbReference type="InterPro" id="IPR006626">
    <property type="entry name" value="PbH1"/>
</dbReference>
<dbReference type="SMART" id="SM00710">
    <property type="entry name" value="PbH1"/>
    <property type="match status" value="6"/>
</dbReference>
<feature type="compositionally biased region" description="Polar residues" evidence="1">
    <location>
        <begin position="72"/>
        <end position="92"/>
    </location>
</feature>
<dbReference type="AlphaFoldDB" id="A0A6L9S483"/>
<feature type="domain" description="Right handed beta helix" evidence="2">
    <location>
        <begin position="164"/>
        <end position="305"/>
    </location>
</feature>
<evidence type="ECO:0000256" key="1">
    <source>
        <dbReference type="SAM" id="MobiDB-lite"/>
    </source>
</evidence>
<reference evidence="3 4" key="1">
    <citation type="submission" date="2020-02" db="EMBL/GenBank/DDBJ databases">
        <authorList>
            <person name="Li X.-J."/>
            <person name="Han X.-M."/>
        </authorList>
    </citation>
    <scope>NUCLEOTIDE SEQUENCE [LARGE SCALE GENOMIC DNA]</scope>
    <source>
        <strain evidence="3 4">CCTCC AB 2017055</strain>
    </source>
</reference>
<keyword evidence="4" id="KW-1185">Reference proteome</keyword>
<dbReference type="SUPFAM" id="SSF51126">
    <property type="entry name" value="Pectin lyase-like"/>
    <property type="match status" value="1"/>
</dbReference>
<dbReference type="Pfam" id="PF13229">
    <property type="entry name" value="Beta_helix"/>
    <property type="match status" value="1"/>
</dbReference>
<feature type="region of interest" description="Disordered" evidence="1">
    <location>
        <begin position="290"/>
        <end position="313"/>
    </location>
</feature>
<dbReference type="Proteomes" id="UP000475214">
    <property type="component" value="Unassembled WGS sequence"/>
</dbReference>
<protein>
    <submittedName>
        <fullName evidence="3">Right-handed parallel beta-helix repeat-containing protein</fullName>
    </submittedName>
</protein>
<evidence type="ECO:0000313" key="3">
    <source>
        <dbReference type="EMBL" id="NED99610.1"/>
    </source>
</evidence>
<evidence type="ECO:0000313" key="4">
    <source>
        <dbReference type="Proteomes" id="UP000475214"/>
    </source>
</evidence>
<dbReference type="InterPro" id="IPR039448">
    <property type="entry name" value="Beta_helix"/>
</dbReference>
<dbReference type="EMBL" id="JAAGOA010000003">
    <property type="protein sequence ID" value="NED99610.1"/>
    <property type="molecule type" value="Genomic_DNA"/>
</dbReference>
<dbReference type="Gene3D" id="2.160.20.10">
    <property type="entry name" value="Single-stranded right-handed beta-helix, Pectin lyase-like"/>
    <property type="match status" value="1"/>
</dbReference>
<gene>
    <name evidence="3" type="ORF">G1H10_05465</name>
</gene>
<feature type="compositionally biased region" description="Low complexity" evidence="1">
    <location>
        <begin position="43"/>
        <end position="64"/>
    </location>
</feature>
<proteinExistence type="predicted"/>
<dbReference type="RefSeq" id="WP_163733837.1">
    <property type="nucleotide sequence ID" value="NZ_JAAGOA010000003.1"/>
</dbReference>
<comment type="caution">
    <text evidence="3">The sequence shown here is derived from an EMBL/GenBank/DDBJ whole genome shotgun (WGS) entry which is preliminary data.</text>
</comment>
<sequence>MSKTSDGGQAHAMRGLTSLVAVLLLAVPIGCAGGGANEDQNPGTPSDADGASGAASGGQSPATADASAFPDESTTGVTDESLLEQSEPVTSSRDSEVIENLEITGSIIVEHNNVTIRNVRVHGAGNYAIAVPHELSEEISGLVIEHSELIGVSGERSAGIAPFGSWTARHLDISAFEDGIKVGSNQTIENSWIHDLHTPPGSHSDGIQSTGGTNVTIRGNRIEGPWQGQTSAIIIQSNNGPVDTYTIENNLLSGGTYTLYLRDKGTGHGAPRNITVTNNTWTNNSWAYGPTSTDQGPNWTWNNNHTDTGTTID</sequence>